<dbReference type="AlphaFoldDB" id="A0A2N8STW6"/>
<evidence type="ECO:0000313" key="2">
    <source>
        <dbReference type="EMBL" id="PNG05945.1"/>
    </source>
</evidence>
<proteinExistence type="predicted"/>
<evidence type="ECO:0000259" key="1">
    <source>
        <dbReference type="Pfam" id="PF22275"/>
    </source>
</evidence>
<comment type="caution">
    <text evidence="2">The sequence shown here is derived from an EMBL/GenBank/DDBJ whole genome shotgun (WGS) entry which is preliminary data.</text>
</comment>
<organism evidence="2 3">
    <name type="scientific">Stutzerimonas stutzeri</name>
    <name type="common">Pseudomonas stutzeri</name>
    <dbReference type="NCBI Taxonomy" id="316"/>
    <lineage>
        <taxon>Bacteria</taxon>
        <taxon>Pseudomonadati</taxon>
        <taxon>Pseudomonadota</taxon>
        <taxon>Gammaproteobacteria</taxon>
        <taxon>Pseudomonadales</taxon>
        <taxon>Pseudomonadaceae</taxon>
        <taxon>Stutzerimonas</taxon>
    </lineage>
</organism>
<gene>
    <name evidence="2" type="ORF">CXL00_08925</name>
</gene>
<dbReference type="RefSeq" id="WP_102846532.1">
    <property type="nucleotide sequence ID" value="NZ_JAMOIG010000005.1"/>
</dbReference>
<dbReference type="InterPro" id="IPR054232">
    <property type="entry name" value="DUF6957"/>
</dbReference>
<name>A0A2N8STW6_STUST</name>
<dbReference type="EMBL" id="POUW01000003">
    <property type="protein sequence ID" value="PNG05945.1"/>
    <property type="molecule type" value="Genomic_DNA"/>
</dbReference>
<reference evidence="2 3" key="1">
    <citation type="submission" date="2018-01" db="EMBL/GenBank/DDBJ databases">
        <title>Denitrification phenotypes of diverse strains of Pseudomonas stutzeri.</title>
        <authorList>
            <person name="Milligan D.A."/>
            <person name="Bergaust L."/>
            <person name="Bakken L.R."/>
            <person name="Frostegard A."/>
        </authorList>
    </citation>
    <scope>NUCLEOTIDE SEQUENCE [LARGE SCALE GENOMIC DNA]</scope>
    <source>
        <strain evidence="2 3">28a3</strain>
    </source>
</reference>
<feature type="domain" description="DUF6957" evidence="1">
    <location>
        <begin position="20"/>
        <end position="132"/>
    </location>
</feature>
<sequence length="135" mass="15141">MGDLKKISNLLYAPGEVMPGIEMSLEEACARGAAAALFDAMPFCAVRDWVWIDLIVPESIRQTLQASGQQPVMVYAGQVLYDSARRFEAGDWVRTTQLVEFVDECIFRTRNTRYVLVGPGVRKSAEFSTVFSILW</sequence>
<dbReference type="OrthoDB" id="7020948at2"/>
<evidence type="ECO:0000313" key="3">
    <source>
        <dbReference type="Proteomes" id="UP000235897"/>
    </source>
</evidence>
<protein>
    <recommendedName>
        <fullName evidence="1">DUF6957 domain-containing protein</fullName>
    </recommendedName>
</protein>
<dbReference type="Pfam" id="PF22275">
    <property type="entry name" value="DUF6957"/>
    <property type="match status" value="1"/>
</dbReference>
<dbReference type="Proteomes" id="UP000235897">
    <property type="component" value="Unassembled WGS sequence"/>
</dbReference>
<accession>A0A2N8STW6</accession>